<dbReference type="Pfam" id="PF03177">
    <property type="entry name" value="Nucleoporin_C"/>
    <property type="match status" value="1"/>
</dbReference>
<evidence type="ECO:0000256" key="4">
    <source>
        <dbReference type="ARBA" id="ARBA00022927"/>
    </source>
</evidence>
<accession>A0AAD5UNS3</accession>
<dbReference type="GO" id="GO:0031080">
    <property type="term" value="C:nuclear pore outer ring"/>
    <property type="evidence" value="ECO:0007669"/>
    <property type="project" value="TreeGrafter"/>
</dbReference>
<keyword evidence="5" id="KW-0811">Translocation</keyword>
<dbReference type="GO" id="GO:0006606">
    <property type="term" value="P:protein import into nucleus"/>
    <property type="evidence" value="ECO:0007669"/>
    <property type="project" value="TreeGrafter"/>
</dbReference>
<dbReference type="GO" id="GO:0017056">
    <property type="term" value="F:structural constituent of nuclear pore"/>
    <property type="evidence" value="ECO:0007669"/>
    <property type="project" value="InterPro"/>
</dbReference>
<comment type="subcellular location">
    <subcellularLocation>
        <location evidence="1">Nucleus envelope</location>
    </subcellularLocation>
</comment>
<dbReference type="InterPro" id="IPR037624">
    <property type="entry name" value="Nup133-like"/>
</dbReference>
<dbReference type="GO" id="GO:0000972">
    <property type="term" value="P:transcription-dependent tethering of RNA polymerase II gene DNA at nuclear periphery"/>
    <property type="evidence" value="ECO:0007669"/>
    <property type="project" value="TreeGrafter"/>
</dbReference>
<evidence type="ECO:0000259" key="8">
    <source>
        <dbReference type="Pfam" id="PF03177"/>
    </source>
</evidence>
<gene>
    <name evidence="9" type="ORF">HK103_002714</name>
</gene>
<dbReference type="GO" id="GO:0016973">
    <property type="term" value="P:poly(A)+ mRNA export from nucleus"/>
    <property type="evidence" value="ECO:0007669"/>
    <property type="project" value="TreeGrafter"/>
</dbReference>
<keyword evidence="2" id="KW-0813">Transport</keyword>
<dbReference type="PANTHER" id="PTHR13405:SF11">
    <property type="entry name" value="NUCLEAR PORE COMPLEX PROTEIN NUP133"/>
    <property type="match status" value="1"/>
</dbReference>
<keyword evidence="10" id="KW-1185">Reference proteome</keyword>
<dbReference type="Gene3D" id="1.20.58.1380">
    <property type="match status" value="1"/>
</dbReference>
<organism evidence="9 10">
    <name type="scientific">Boothiomyces macroporosus</name>
    <dbReference type="NCBI Taxonomy" id="261099"/>
    <lineage>
        <taxon>Eukaryota</taxon>
        <taxon>Fungi</taxon>
        <taxon>Fungi incertae sedis</taxon>
        <taxon>Chytridiomycota</taxon>
        <taxon>Chytridiomycota incertae sedis</taxon>
        <taxon>Chytridiomycetes</taxon>
        <taxon>Rhizophydiales</taxon>
        <taxon>Terramycetaceae</taxon>
        <taxon>Boothiomyces</taxon>
    </lineage>
</organism>
<dbReference type="Proteomes" id="UP001210925">
    <property type="component" value="Unassembled WGS sequence"/>
</dbReference>
<evidence type="ECO:0000313" key="9">
    <source>
        <dbReference type="EMBL" id="KAJ3262300.1"/>
    </source>
</evidence>
<evidence type="ECO:0000256" key="5">
    <source>
        <dbReference type="ARBA" id="ARBA00023010"/>
    </source>
</evidence>
<evidence type="ECO:0000256" key="7">
    <source>
        <dbReference type="SAM" id="MobiDB-lite"/>
    </source>
</evidence>
<feature type="region of interest" description="Disordered" evidence="7">
    <location>
        <begin position="1"/>
        <end position="32"/>
    </location>
</feature>
<dbReference type="InterPro" id="IPR007187">
    <property type="entry name" value="Nucleoporin_Nup133/Nup155_C"/>
</dbReference>
<reference evidence="9" key="1">
    <citation type="submission" date="2020-05" db="EMBL/GenBank/DDBJ databases">
        <title>Phylogenomic resolution of chytrid fungi.</title>
        <authorList>
            <person name="Stajich J.E."/>
            <person name="Amses K."/>
            <person name="Simmons R."/>
            <person name="Seto K."/>
            <person name="Myers J."/>
            <person name="Bonds A."/>
            <person name="Quandt C.A."/>
            <person name="Barry K."/>
            <person name="Liu P."/>
            <person name="Grigoriev I."/>
            <person name="Longcore J.E."/>
            <person name="James T.Y."/>
        </authorList>
    </citation>
    <scope>NUCLEOTIDE SEQUENCE</scope>
    <source>
        <strain evidence="9">PLAUS21</strain>
    </source>
</reference>
<protein>
    <recommendedName>
        <fullName evidence="8">Nucleoporin Nup133/Nup155-like C-terminal domain-containing protein</fullName>
    </recommendedName>
</protein>
<dbReference type="PANTHER" id="PTHR13405">
    <property type="entry name" value="NUCLEAR PORE COMPLEX PROTEIN NUP133"/>
    <property type="match status" value="1"/>
</dbReference>
<evidence type="ECO:0000256" key="2">
    <source>
        <dbReference type="ARBA" id="ARBA00022448"/>
    </source>
</evidence>
<evidence type="ECO:0000313" key="10">
    <source>
        <dbReference type="Proteomes" id="UP001210925"/>
    </source>
</evidence>
<dbReference type="AlphaFoldDB" id="A0AAD5UNS3"/>
<keyword evidence="3" id="KW-0509">mRNA transport</keyword>
<proteinExistence type="predicted"/>
<evidence type="ECO:0000256" key="6">
    <source>
        <dbReference type="ARBA" id="ARBA00023242"/>
    </source>
</evidence>
<comment type="caution">
    <text evidence="9">The sequence shown here is derived from an EMBL/GenBank/DDBJ whole genome shotgun (WGS) entry which is preliminary data.</text>
</comment>
<evidence type="ECO:0000256" key="3">
    <source>
        <dbReference type="ARBA" id="ARBA00022816"/>
    </source>
</evidence>
<evidence type="ECO:0000256" key="1">
    <source>
        <dbReference type="ARBA" id="ARBA00004259"/>
    </source>
</evidence>
<sequence>MFGQTPRKNPVRTTATPRSIAKYSSAKKTSHTGTPILKKESLKSQLYQSDAVTIQKIDILSSMKEKIAVSSQQDVFVGETNTARIIAGRFPFAVEPVDLGVARDGSLVLLLKSVHHAVRYHLAVLQDVGNQYTVSWEKNFKFDLDIDEETLKLSLSNGGPICLLHSSKRCVVSSIYSELEFDYEHPVSLKYEIIGFGIDNSRPTVESESKCWAIALTHQTILELDISFNKKKSKIVPKEIEYDEFTETYSKLEQAIFFGGKSANPISFELKNLSSDINGPCLELSKSIMNCENKHLLNILDDSSYMNDSLYRLDEIIQTLKRNNLVPNLLDATAFELLFNAEKVAAMRALWIYQNTVLKHMNEHPDSLEDESYLLLLERTISTFVSDKTLRDFFRTEASELPKFIVYLQSGIQQLLNGNANYGNLLSVYESTKIINCIFSAGFAYRKQNHSLYNIESDYFSIEPWTGTNELLNAFQIQFELLTNAIDTLEKSAGEFDAQNLNLDSFEQVFDDPKRLKENMLKQLLNISEYLLQSFHDRKNYLKTTGVSQAIQDELMISYHVFQKKAIDYLRQYDQLEGAFYLAETFHDLDTLVGLTLGEQNIESRARNYINRFGNEFAQILYQAYFDSDQLTRLVEEDKEHPQYLQEYLLKNNLGYLSWIQYMNHGQYEDASKMLWNVANEETDLSKQAICVAVSKLAYLNSKAADLEEKLEIFETAEDFIVQQKSIYDDFLSRLVSEGIDPENNMEENFSFILENFYSGAVEGSKALVPVIKRALQKLLNLQKLQFGEITTILAYQNSVGNDNFFAAWELIQATLDSQINSVSNQVLEYQLVGIWRKCWLSDDWNELCERSQTVSDEELIEVLKQTNIYSVINGIYEKNLPEDHVQIPSPGDIALDTTVDLSEIYPELTQEQIAHVQLLFQEEQHALERLVKNARLDQYLRQCMVLCKSSTEMQIDE</sequence>
<dbReference type="EMBL" id="JADGKB010000002">
    <property type="protein sequence ID" value="KAJ3262300.1"/>
    <property type="molecule type" value="Genomic_DNA"/>
</dbReference>
<feature type="domain" description="Nucleoporin Nup133/Nup155-like C-terminal" evidence="8">
    <location>
        <begin position="591"/>
        <end position="943"/>
    </location>
</feature>
<keyword evidence="4" id="KW-0653">Protein transport</keyword>
<name>A0AAD5UNS3_9FUNG</name>
<keyword evidence="6" id="KW-0539">Nucleus</keyword>